<dbReference type="FunFam" id="3.40.50.1100:FF:000118">
    <property type="entry name" value="Related to CYS4-cystathionine beta-synthase"/>
    <property type="match status" value="1"/>
</dbReference>
<evidence type="ECO:0000313" key="14">
    <source>
        <dbReference type="EMBL" id="MDC7227960.1"/>
    </source>
</evidence>
<comment type="catalytic activity">
    <reaction evidence="9 12">
        <text>O-acetyl-L-serine + hydrogen sulfide = L-cysteine + acetate</text>
        <dbReference type="Rhea" id="RHEA:14829"/>
        <dbReference type="ChEBI" id="CHEBI:29919"/>
        <dbReference type="ChEBI" id="CHEBI:30089"/>
        <dbReference type="ChEBI" id="CHEBI:35235"/>
        <dbReference type="ChEBI" id="CHEBI:58340"/>
        <dbReference type="EC" id="2.5.1.47"/>
    </reaction>
</comment>
<dbReference type="Gene3D" id="3.40.50.1100">
    <property type="match status" value="2"/>
</dbReference>
<dbReference type="InterPro" id="IPR050214">
    <property type="entry name" value="Cys_Synth/Cystath_Beta-Synth"/>
</dbReference>
<evidence type="ECO:0000256" key="9">
    <source>
        <dbReference type="ARBA" id="ARBA00047931"/>
    </source>
</evidence>
<protein>
    <recommendedName>
        <fullName evidence="4 12">Cysteine synthase</fullName>
        <ecNumber evidence="4 12">2.5.1.47</ecNumber>
    </recommendedName>
</protein>
<feature type="modified residue" description="N6-(pyridoxal phosphate)lysine" evidence="11">
    <location>
        <position position="42"/>
    </location>
</feature>
<dbReference type="GO" id="GO:0006535">
    <property type="term" value="P:cysteine biosynthetic process from serine"/>
    <property type="evidence" value="ECO:0007669"/>
    <property type="project" value="UniProtKB-UniRule"/>
</dbReference>
<feature type="binding site" evidence="10">
    <location>
        <position position="270"/>
    </location>
    <ligand>
        <name>pyridoxal 5'-phosphate</name>
        <dbReference type="ChEBI" id="CHEBI:597326"/>
    </ligand>
</feature>
<evidence type="ECO:0000256" key="11">
    <source>
        <dbReference type="PIRSR" id="PIRSR605856-51"/>
    </source>
</evidence>
<comment type="caution">
    <text evidence="14">The sequence shown here is derived from an EMBL/GenBank/DDBJ whole genome shotgun (WGS) entry which is preliminary data.</text>
</comment>
<evidence type="ECO:0000259" key="13">
    <source>
        <dbReference type="Pfam" id="PF00291"/>
    </source>
</evidence>
<dbReference type="Proteomes" id="UP001221217">
    <property type="component" value="Unassembled WGS sequence"/>
</dbReference>
<dbReference type="InterPro" id="IPR001926">
    <property type="entry name" value="TrpB-like_PALP"/>
</dbReference>
<dbReference type="PROSITE" id="PS00901">
    <property type="entry name" value="CYS_SYNTHASE"/>
    <property type="match status" value="1"/>
</dbReference>
<gene>
    <name evidence="14" type="primary">cysK</name>
    <name evidence="14" type="ORF">PQJ61_14440</name>
</gene>
<evidence type="ECO:0000256" key="7">
    <source>
        <dbReference type="ARBA" id="ARBA00022898"/>
    </source>
</evidence>
<comment type="pathway">
    <text evidence="2">Amino-acid biosynthesis; L-cysteine biosynthesis; L-cysteine from L-serine: step 2/2.</text>
</comment>
<evidence type="ECO:0000256" key="4">
    <source>
        <dbReference type="ARBA" id="ARBA00012681"/>
    </source>
</evidence>
<accession>A0AAJ1MNM2</accession>
<dbReference type="EMBL" id="JAQQAL010000036">
    <property type="protein sequence ID" value="MDC7227960.1"/>
    <property type="molecule type" value="Genomic_DNA"/>
</dbReference>
<keyword evidence="8 12" id="KW-0198">Cysteine biosynthesis</keyword>
<feature type="binding site" evidence="10">
    <location>
        <position position="72"/>
    </location>
    <ligand>
        <name>pyridoxal 5'-phosphate</name>
        <dbReference type="ChEBI" id="CHEBI:597326"/>
    </ligand>
</feature>
<evidence type="ECO:0000256" key="2">
    <source>
        <dbReference type="ARBA" id="ARBA00004962"/>
    </source>
</evidence>
<feature type="binding site" evidence="10">
    <location>
        <begin position="176"/>
        <end position="180"/>
    </location>
    <ligand>
        <name>pyridoxal 5'-phosphate</name>
        <dbReference type="ChEBI" id="CHEBI:597326"/>
    </ligand>
</feature>
<dbReference type="EC" id="2.5.1.47" evidence="4 12"/>
<keyword evidence="6 12" id="KW-0808">Transferase</keyword>
<name>A0AAJ1MNM2_9SPIO</name>
<dbReference type="FunFam" id="3.40.50.1100:FF:000003">
    <property type="entry name" value="Cystathionine beta-synthase"/>
    <property type="match status" value="1"/>
</dbReference>
<dbReference type="NCBIfam" id="TIGR01139">
    <property type="entry name" value="cysK"/>
    <property type="match status" value="1"/>
</dbReference>
<dbReference type="Pfam" id="PF00291">
    <property type="entry name" value="PALP"/>
    <property type="match status" value="1"/>
</dbReference>
<dbReference type="InterPro" id="IPR005856">
    <property type="entry name" value="Cys_synth"/>
</dbReference>
<evidence type="ECO:0000256" key="1">
    <source>
        <dbReference type="ARBA" id="ARBA00001933"/>
    </source>
</evidence>
<dbReference type="CDD" id="cd01561">
    <property type="entry name" value="CBS_like"/>
    <property type="match status" value="1"/>
</dbReference>
<dbReference type="InterPro" id="IPR036052">
    <property type="entry name" value="TrpB-like_PALP_sf"/>
</dbReference>
<evidence type="ECO:0000256" key="8">
    <source>
        <dbReference type="ARBA" id="ARBA00023192"/>
    </source>
</evidence>
<dbReference type="AlphaFoldDB" id="A0AAJ1MNM2"/>
<proteinExistence type="inferred from homology"/>
<evidence type="ECO:0000256" key="3">
    <source>
        <dbReference type="ARBA" id="ARBA00007103"/>
    </source>
</evidence>
<evidence type="ECO:0000256" key="5">
    <source>
        <dbReference type="ARBA" id="ARBA00022605"/>
    </source>
</evidence>
<dbReference type="SUPFAM" id="SSF53686">
    <property type="entry name" value="Tryptophan synthase beta subunit-like PLP-dependent enzymes"/>
    <property type="match status" value="1"/>
</dbReference>
<dbReference type="NCBIfam" id="TIGR01136">
    <property type="entry name" value="cysKM"/>
    <property type="match status" value="1"/>
</dbReference>
<evidence type="ECO:0000256" key="6">
    <source>
        <dbReference type="ARBA" id="ARBA00022679"/>
    </source>
</evidence>
<dbReference type="InterPro" id="IPR001216">
    <property type="entry name" value="P-phosphate_BS"/>
</dbReference>
<keyword evidence="5 12" id="KW-0028">Amino-acid biosynthesis</keyword>
<comment type="similarity">
    <text evidence="3 12">Belongs to the cysteine synthase/cystathionine beta-synthase family.</text>
</comment>
<evidence type="ECO:0000256" key="10">
    <source>
        <dbReference type="PIRSR" id="PIRSR605856-50"/>
    </source>
</evidence>
<dbReference type="PANTHER" id="PTHR10314">
    <property type="entry name" value="CYSTATHIONINE BETA-SYNTHASE"/>
    <property type="match status" value="1"/>
</dbReference>
<dbReference type="InterPro" id="IPR005859">
    <property type="entry name" value="CysK"/>
</dbReference>
<feature type="domain" description="Tryptophan synthase beta chain-like PALP" evidence="13">
    <location>
        <begin position="6"/>
        <end position="298"/>
    </location>
</feature>
<keyword evidence="7 10" id="KW-0663">Pyridoxal phosphate</keyword>
<evidence type="ECO:0000313" key="15">
    <source>
        <dbReference type="Proteomes" id="UP001221217"/>
    </source>
</evidence>
<reference evidence="14 15" key="1">
    <citation type="submission" date="2022-12" db="EMBL/GenBank/DDBJ databases">
        <title>Metagenome assembled genome from gulf of manar.</title>
        <authorList>
            <person name="Kohli P."/>
            <person name="Pk S."/>
            <person name="Venkata Ramana C."/>
            <person name="Sasikala C."/>
        </authorList>
    </citation>
    <scope>NUCLEOTIDE SEQUENCE [LARGE SCALE GENOMIC DNA]</scope>
    <source>
        <strain evidence="14">JB008</strain>
    </source>
</reference>
<organism evidence="14 15">
    <name type="scientific">Candidatus Thalassospirochaeta sargassi</name>
    <dbReference type="NCBI Taxonomy" id="3119039"/>
    <lineage>
        <taxon>Bacteria</taxon>
        <taxon>Pseudomonadati</taxon>
        <taxon>Spirochaetota</taxon>
        <taxon>Spirochaetia</taxon>
        <taxon>Spirochaetales</taxon>
        <taxon>Spirochaetaceae</taxon>
        <taxon>Candidatus Thalassospirochaeta</taxon>
    </lineage>
</organism>
<evidence type="ECO:0000256" key="12">
    <source>
        <dbReference type="RuleBase" id="RU003985"/>
    </source>
</evidence>
<comment type="cofactor">
    <cofactor evidence="1 10 12">
        <name>pyridoxal 5'-phosphate</name>
        <dbReference type="ChEBI" id="CHEBI:597326"/>
    </cofactor>
</comment>
<dbReference type="GO" id="GO:0004124">
    <property type="term" value="F:cysteine synthase activity"/>
    <property type="evidence" value="ECO:0007669"/>
    <property type="project" value="UniProtKB-UniRule"/>
</dbReference>
<sequence>MKASKVTGLIGGTPLVRINRIAGDNAEVWAKLEYFNPGGSVKDRIALALIEDGEKKGLIKPDTVIIEPTSGNTGIGLAMVCAVKGYRIILTMPETVSAERRKILAGFGAELVLTSGKGGMTPAIEKAKELAAEVPSSYIPGQFTNPANPGIHEMTTGPEIWESTGGRIDYFVAGVGTGGTLSGTGRALKKLNPQLKVIAAEPSGSPVISQHLEGKGPEPGAHKIQGIGAGFIPDNLDVSVIDEVLRIEDEDAREYARRLMKEEGLFTGISAGAAAKAASIIAARPENRGKTVVFVIPDTGERYLSAGLFD</sequence>